<evidence type="ECO:0000313" key="3">
    <source>
        <dbReference type="EMBL" id="GAG50708.1"/>
    </source>
</evidence>
<reference evidence="3" key="1">
    <citation type="journal article" date="2014" name="Front. Microbiol.">
        <title>High frequency of phylogenetically diverse reductive dehalogenase-homologous genes in deep subseafloor sedimentary metagenomes.</title>
        <authorList>
            <person name="Kawai M."/>
            <person name="Futagami T."/>
            <person name="Toyoda A."/>
            <person name="Takaki Y."/>
            <person name="Nishi S."/>
            <person name="Hori S."/>
            <person name="Arai W."/>
            <person name="Tsubouchi T."/>
            <person name="Morono Y."/>
            <person name="Uchiyama I."/>
            <person name="Ito T."/>
            <person name="Fujiyama A."/>
            <person name="Inagaki F."/>
            <person name="Takami H."/>
        </authorList>
    </citation>
    <scope>NUCLEOTIDE SEQUENCE</scope>
    <source>
        <strain evidence="3">Expedition CK06-06</strain>
    </source>
</reference>
<proteinExistence type="inferred from homology"/>
<comment type="caution">
    <text evidence="3">The sequence shown here is derived from an EMBL/GenBank/DDBJ whole genome shotgun (WGS) entry which is preliminary data.</text>
</comment>
<protein>
    <submittedName>
        <fullName evidence="3">Uncharacterized protein</fullName>
    </submittedName>
</protein>
<dbReference type="PANTHER" id="PTHR30023:SF0">
    <property type="entry name" value="PENICILLIN-SENSITIVE CARBOXYPEPTIDASE A"/>
    <property type="match status" value="1"/>
</dbReference>
<organism evidence="3">
    <name type="scientific">marine sediment metagenome</name>
    <dbReference type="NCBI Taxonomy" id="412755"/>
    <lineage>
        <taxon>unclassified sequences</taxon>
        <taxon>metagenomes</taxon>
        <taxon>ecological metagenomes</taxon>
    </lineage>
</organism>
<sequence length="191" mass="21127">NQTPNKITVHGKCRKQQGPFAVAIERPAAFFGFLLAENLAGTGITVDGRFIEKQINPHKKIKPLTTYKTKLSDVLARCNKDSFGLAAESLLKTIAANANADNKNGGWAKGREVLSQYLLTLGIDENEFYIDDGSGLSKQNKLSANAITKVLLDVYKSENWQLYKDSLAVGGVDGTIAKYFKDQKYKRQNLR</sequence>
<dbReference type="GO" id="GO:0000270">
    <property type="term" value="P:peptidoglycan metabolic process"/>
    <property type="evidence" value="ECO:0007669"/>
    <property type="project" value="TreeGrafter"/>
</dbReference>
<dbReference type="SUPFAM" id="SSF56601">
    <property type="entry name" value="beta-lactamase/transpeptidase-like"/>
    <property type="match status" value="1"/>
</dbReference>
<dbReference type="GO" id="GO:0006508">
    <property type="term" value="P:proteolysis"/>
    <property type="evidence" value="ECO:0007669"/>
    <property type="project" value="InterPro"/>
</dbReference>
<name>X0YQI8_9ZZZZ</name>
<feature type="non-terminal residue" evidence="3">
    <location>
        <position position="1"/>
    </location>
</feature>
<comment type="similarity">
    <text evidence="1">Belongs to the peptidase S13 family.</text>
</comment>
<keyword evidence="2" id="KW-0378">Hydrolase</keyword>
<dbReference type="Gene3D" id="3.40.710.10">
    <property type="entry name" value="DD-peptidase/beta-lactamase superfamily"/>
    <property type="match status" value="1"/>
</dbReference>
<dbReference type="InterPro" id="IPR000667">
    <property type="entry name" value="Peptidase_S13"/>
</dbReference>
<dbReference type="Pfam" id="PF02113">
    <property type="entry name" value="Peptidase_S13"/>
    <property type="match status" value="1"/>
</dbReference>
<accession>X0YQI8</accession>
<dbReference type="InterPro" id="IPR012338">
    <property type="entry name" value="Beta-lactam/transpept-like"/>
</dbReference>
<dbReference type="EMBL" id="BARS01055989">
    <property type="protein sequence ID" value="GAG50708.1"/>
    <property type="molecule type" value="Genomic_DNA"/>
</dbReference>
<evidence type="ECO:0000256" key="1">
    <source>
        <dbReference type="ARBA" id="ARBA00006096"/>
    </source>
</evidence>
<dbReference type="PANTHER" id="PTHR30023">
    <property type="entry name" value="D-ALANYL-D-ALANINE CARBOXYPEPTIDASE"/>
    <property type="match status" value="1"/>
</dbReference>
<dbReference type="AlphaFoldDB" id="X0YQI8"/>
<evidence type="ECO:0000256" key="2">
    <source>
        <dbReference type="ARBA" id="ARBA00022801"/>
    </source>
</evidence>
<gene>
    <name evidence="3" type="ORF">S01H1_82571</name>
</gene>
<feature type="non-terminal residue" evidence="3">
    <location>
        <position position="191"/>
    </location>
</feature>
<dbReference type="GO" id="GO:0004185">
    <property type="term" value="F:serine-type carboxypeptidase activity"/>
    <property type="evidence" value="ECO:0007669"/>
    <property type="project" value="InterPro"/>
</dbReference>